<evidence type="ECO:0000256" key="2">
    <source>
        <dbReference type="ARBA" id="ARBA00022803"/>
    </source>
</evidence>
<accession>Q47HK7</accession>
<dbReference type="KEGG" id="dar:Daro_0918"/>
<proteinExistence type="predicted"/>
<dbReference type="PANTHER" id="PTHR44943:SF8">
    <property type="entry name" value="TPR REPEAT-CONTAINING PROTEIN MJ0263"/>
    <property type="match status" value="1"/>
</dbReference>
<keyword evidence="4" id="KW-0732">Signal</keyword>
<gene>
    <name evidence="6" type="ordered locus">Daro_0918</name>
</gene>
<organism evidence="6">
    <name type="scientific">Dechloromonas aromatica (strain RCB)</name>
    <dbReference type="NCBI Taxonomy" id="159087"/>
    <lineage>
        <taxon>Bacteria</taxon>
        <taxon>Pseudomonadati</taxon>
        <taxon>Pseudomonadota</taxon>
        <taxon>Betaproteobacteria</taxon>
        <taxon>Rhodocyclales</taxon>
        <taxon>Azonexaceae</taxon>
        <taxon>Dechloromonas</taxon>
    </lineage>
</organism>
<sequence length="387" mass="41405">MTSTSLLQPRFQQLKTLRALAIGLAIGFASPSFADNLPEVQRLIKQGQYPQAMEKVDAYLSSRPKDAQGRFLKGLIYTEMNKPAEAIGMFTKLSEDYPELPEPYNNLAVLYAQQKQYDKARTALEMAIRTHPSYAIAYENLGDVYAKLASQAYDKALQLDNSNSATQNKLALIRDLITTSGKGNVKPQLPTAAAAPAPVAPVAPAPVAPVVAKPATPTPATANATIVASTPGAAAATPPAKAVPAPVAAATPAPAATPIATPTPAPAAPVKAANSASDDITKVMTAWADAWSRKDMRAYLNTYSHDFETPKGMNRKAWEQEREQRIAGKGGKISVSFDTPQITVNGDKATAKFRQHYKATGLSSSTTKTLVFVRSGNKWQIKEENAR</sequence>
<dbReference type="PANTHER" id="PTHR44943">
    <property type="entry name" value="CELLULOSE SYNTHASE OPERON PROTEIN C"/>
    <property type="match status" value="1"/>
</dbReference>
<dbReference type="Pfam" id="PF24125">
    <property type="entry name" value="Cds6_C"/>
    <property type="match status" value="1"/>
</dbReference>
<dbReference type="HOGENOM" id="CLU_037727_0_0_4"/>
<dbReference type="SUPFAM" id="SSF54427">
    <property type="entry name" value="NTF2-like"/>
    <property type="match status" value="1"/>
</dbReference>
<reference evidence="6" key="1">
    <citation type="submission" date="2005-08" db="EMBL/GenBank/DDBJ databases">
        <title>Complete sequence of Dechloromonas aromatica RCB.</title>
        <authorList>
            <person name="Salinero K.K."/>
            <person name="Copeland A."/>
            <person name="Lucas S."/>
            <person name="Lapidus A."/>
            <person name="Barry K."/>
            <person name="Detter J.C."/>
            <person name="Glavina T."/>
            <person name="Hammon N."/>
            <person name="Israni S."/>
            <person name="Pitluck S."/>
            <person name="Di Bartolo G."/>
            <person name="Trong S."/>
            <person name="Schmutz J."/>
            <person name="Larimer F."/>
            <person name="Land M."/>
            <person name="Ivanova N."/>
            <person name="Richardson P."/>
        </authorList>
    </citation>
    <scope>NUCLEOTIDE SEQUENCE</scope>
    <source>
        <strain evidence="6">RCB</strain>
    </source>
</reference>
<dbReference type="InterPro" id="IPR051685">
    <property type="entry name" value="Ycf3/AcsC/BcsC/TPR_MFPF"/>
</dbReference>
<dbReference type="SMART" id="SM00028">
    <property type="entry name" value="TPR"/>
    <property type="match status" value="3"/>
</dbReference>
<dbReference type="OrthoDB" id="5294075at2"/>
<dbReference type="InterPro" id="IPR032710">
    <property type="entry name" value="NTF2-like_dom_sf"/>
</dbReference>
<dbReference type="EMBL" id="CP000089">
    <property type="protein sequence ID" value="AAZ45674.1"/>
    <property type="molecule type" value="Genomic_DNA"/>
</dbReference>
<protein>
    <submittedName>
        <fullName evidence="6">TPR repeat</fullName>
    </submittedName>
</protein>
<dbReference type="Pfam" id="PF14559">
    <property type="entry name" value="TPR_19"/>
    <property type="match status" value="1"/>
</dbReference>
<keyword evidence="2 3" id="KW-0802">TPR repeat</keyword>
<dbReference type="SUPFAM" id="SSF48452">
    <property type="entry name" value="TPR-like"/>
    <property type="match status" value="1"/>
</dbReference>
<dbReference type="PROSITE" id="PS50005">
    <property type="entry name" value="TPR"/>
    <property type="match status" value="1"/>
</dbReference>
<dbReference type="InterPro" id="IPR019734">
    <property type="entry name" value="TPR_rpt"/>
</dbReference>
<evidence type="ECO:0000256" key="4">
    <source>
        <dbReference type="SAM" id="SignalP"/>
    </source>
</evidence>
<name>Q47HK7_DECAR</name>
<dbReference type="eggNOG" id="COG4319">
    <property type="taxonomic scope" value="Bacteria"/>
</dbReference>
<dbReference type="eggNOG" id="COG0457">
    <property type="taxonomic scope" value="Bacteria"/>
</dbReference>
<feature type="domain" description="Cds6 C-terminal" evidence="5">
    <location>
        <begin position="280"/>
        <end position="384"/>
    </location>
</feature>
<dbReference type="STRING" id="159087.Daro_0918"/>
<feature type="signal peptide" evidence="4">
    <location>
        <begin position="1"/>
        <end position="34"/>
    </location>
</feature>
<evidence type="ECO:0000256" key="1">
    <source>
        <dbReference type="ARBA" id="ARBA00022737"/>
    </source>
</evidence>
<evidence type="ECO:0000313" key="6">
    <source>
        <dbReference type="EMBL" id="AAZ45674.1"/>
    </source>
</evidence>
<dbReference type="AlphaFoldDB" id="Q47HK7"/>
<evidence type="ECO:0000259" key="5">
    <source>
        <dbReference type="Pfam" id="PF24125"/>
    </source>
</evidence>
<keyword evidence="1" id="KW-0677">Repeat</keyword>
<feature type="chain" id="PRO_5004233599" evidence="4">
    <location>
        <begin position="35"/>
        <end position="387"/>
    </location>
</feature>
<dbReference type="InterPro" id="IPR056203">
    <property type="entry name" value="Cds6_C"/>
</dbReference>
<dbReference type="Gene3D" id="1.25.40.10">
    <property type="entry name" value="Tetratricopeptide repeat domain"/>
    <property type="match status" value="1"/>
</dbReference>
<feature type="repeat" description="TPR" evidence="3">
    <location>
        <begin position="101"/>
        <end position="134"/>
    </location>
</feature>
<dbReference type="InterPro" id="IPR011990">
    <property type="entry name" value="TPR-like_helical_dom_sf"/>
</dbReference>
<dbReference type="Gene3D" id="3.10.450.50">
    <property type="match status" value="1"/>
</dbReference>
<evidence type="ECO:0000256" key="3">
    <source>
        <dbReference type="PROSITE-ProRule" id="PRU00339"/>
    </source>
</evidence>